<reference evidence="2" key="1">
    <citation type="submission" date="2021-01" db="EMBL/GenBank/DDBJ databases">
        <authorList>
            <person name="Corre E."/>
            <person name="Pelletier E."/>
            <person name="Niang G."/>
            <person name="Scheremetjew M."/>
            <person name="Finn R."/>
            <person name="Kale V."/>
            <person name="Holt S."/>
            <person name="Cochrane G."/>
            <person name="Meng A."/>
            <person name="Brown T."/>
            <person name="Cohen L."/>
        </authorList>
    </citation>
    <scope>NUCLEOTIDE SEQUENCE</scope>
    <source>
        <strain evidence="2">NIES-2562</strain>
    </source>
</reference>
<gene>
    <name evidence="2" type="ORF">PBIL07802_LOCUS21939</name>
</gene>
<protein>
    <submittedName>
        <fullName evidence="2">Uncharacterized protein</fullName>
    </submittedName>
</protein>
<evidence type="ECO:0000256" key="1">
    <source>
        <dbReference type="SAM" id="MobiDB-lite"/>
    </source>
</evidence>
<feature type="region of interest" description="Disordered" evidence="1">
    <location>
        <begin position="1"/>
        <end position="38"/>
    </location>
</feature>
<evidence type="ECO:0000313" key="2">
    <source>
        <dbReference type="EMBL" id="CAE0259668.1"/>
    </source>
</evidence>
<feature type="compositionally biased region" description="Basic and acidic residues" evidence="1">
    <location>
        <begin position="29"/>
        <end position="38"/>
    </location>
</feature>
<dbReference type="SMART" id="SM00671">
    <property type="entry name" value="SEL1"/>
    <property type="match status" value="3"/>
</dbReference>
<organism evidence="2">
    <name type="scientific">Palpitomonas bilix</name>
    <dbReference type="NCBI Taxonomy" id="652834"/>
    <lineage>
        <taxon>Eukaryota</taxon>
        <taxon>Eukaryota incertae sedis</taxon>
    </lineage>
</organism>
<dbReference type="Pfam" id="PF08238">
    <property type="entry name" value="Sel1"/>
    <property type="match status" value="3"/>
</dbReference>
<dbReference type="SUPFAM" id="SSF81901">
    <property type="entry name" value="HCP-like"/>
    <property type="match status" value="1"/>
</dbReference>
<dbReference type="InterPro" id="IPR006597">
    <property type="entry name" value="Sel1-like"/>
</dbReference>
<dbReference type="PANTHER" id="PTHR43628">
    <property type="entry name" value="ACTIVATOR OF C KINASE PROTEIN 1-RELATED"/>
    <property type="match status" value="1"/>
</dbReference>
<dbReference type="EMBL" id="HBIB01033777">
    <property type="protein sequence ID" value="CAE0259668.1"/>
    <property type="molecule type" value="Transcribed_RNA"/>
</dbReference>
<dbReference type="InterPro" id="IPR011990">
    <property type="entry name" value="TPR-like_helical_dom_sf"/>
</dbReference>
<proteinExistence type="predicted"/>
<dbReference type="InterPro" id="IPR052945">
    <property type="entry name" value="Mitotic_Regulator"/>
</dbReference>
<feature type="compositionally biased region" description="Low complexity" evidence="1">
    <location>
        <begin position="1"/>
        <end position="16"/>
    </location>
</feature>
<accession>A0A7S3GBP6</accession>
<dbReference type="Gene3D" id="1.25.40.10">
    <property type="entry name" value="Tetratricopeptide repeat domain"/>
    <property type="match status" value="1"/>
</dbReference>
<dbReference type="PANTHER" id="PTHR43628:SF1">
    <property type="entry name" value="CHITIN SYNTHASE REGULATORY FACTOR 2-RELATED"/>
    <property type="match status" value="1"/>
</dbReference>
<sequence length="168" mass="17628">MAPNSSSTSPLSTMTPHLRGSLAPLPKATKGEKSLLQRADEGDVEALNEMGLRLERGEGAPVNLALAAKYFSDAAAKGHADGCYNYGVALFKGRGVCKDAEGALKWFIEAEKQGHAFATFMVAQFVEAGVGCEQDTLKAASLYKRAQALGVEDAAGKLEQCYASAAAK</sequence>
<name>A0A7S3GBP6_9EUKA</name>
<dbReference type="AlphaFoldDB" id="A0A7S3GBP6"/>